<keyword evidence="3" id="KW-1185">Reference proteome</keyword>
<accession>A0A848KJB1</accession>
<keyword evidence="1" id="KW-0472">Membrane</keyword>
<sequence length="60" mass="6507">MARTEYPAKTPIIGMFMVFAAMGIVAVTAYQHAGWLSIIGYGIAAVIAIFGFTFTFRDLS</sequence>
<comment type="caution">
    <text evidence="2">The sequence shown here is derived from an EMBL/GenBank/DDBJ whole genome shotgun (WGS) entry which is preliminary data.</text>
</comment>
<reference evidence="2 3" key="2">
    <citation type="submission" date="2020-06" db="EMBL/GenBank/DDBJ databases">
        <title>Antribacter stalactiti gen. nov., sp. nov., a new member of the family Nacardiaceae isolated from a cave.</title>
        <authorList>
            <person name="Kim I.S."/>
        </authorList>
    </citation>
    <scope>NUCLEOTIDE SEQUENCE [LARGE SCALE GENOMIC DNA]</scope>
    <source>
        <strain evidence="2 3">YC2-7</strain>
    </source>
</reference>
<evidence type="ECO:0000313" key="3">
    <source>
        <dbReference type="Proteomes" id="UP000535543"/>
    </source>
</evidence>
<proteinExistence type="predicted"/>
<dbReference type="Proteomes" id="UP000535543">
    <property type="component" value="Unassembled WGS sequence"/>
</dbReference>
<dbReference type="AlphaFoldDB" id="A0A848KJB1"/>
<name>A0A848KJB1_9NOCA</name>
<gene>
    <name evidence="2" type="ORF">FGL95_13080</name>
</gene>
<feature type="transmembrane region" description="Helical" evidence="1">
    <location>
        <begin position="12"/>
        <end position="32"/>
    </location>
</feature>
<dbReference type="RefSeq" id="WP_169587426.1">
    <property type="nucleotide sequence ID" value="NZ_VCQU01000004.1"/>
</dbReference>
<evidence type="ECO:0000313" key="2">
    <source>
        <dbReference type="EMBL" id="NMN95967.1"/>
    </source>
</evidence>
<reference evidence="2 3" key="1">
    <citation type="submission" date="2019-05" db="EMBL/GenBank/DDBJ databases">
        <authorList>
            <person name="Lee S.D."/>
        </authorList>
    </citation>
    <scope>NUCLEOTIDE SEQUENCE [LARGE SCALE GENOMIC DNA]</scope>
    <source>
        <strain evidence="2 3">YC2-7</strain>
    </source>
</reference>
<keyword evidence="1" id="KW-0812">Transmembrane</keyword>
<organism evidence="2 3">
    <name type="scientific">Antrihabitans stalactiti</name>
    <dbReference type="NCBI Taxonomy" id="2584121"/>
    <lineage>
        <taxon>Bacteria</taxon>
        <taxon>Bacillati</taxon>
        <taxon>Actinomycetota</taxon>
        <taxon>Actinomycetes</taxon>
        <taxon>Mycobacteriales</taxon>
        <taxon>Nocardiaceae</taxon>
        <taxon>Antrihabitans</taxon>
    </lineage>
</organism>
<evidence type="ECO:0000256" key="1">
    <source>
        <dbReference type="SAM" id="Phobius"/>
    </source>
</evidence>
<protein>
    <recommendedName>
        <fullName evidence="4">Transmembrane protein</fullName>
    </recommendedName>
</protein>
<evidence type="ECO:0008006" key="4">
    <source>
        <dbReference type="Google" id="ProtNLM"/>
    </source>
</evidence>
<feature type="transmembrane region" description="Helical" evidence="1">
    <location>
        <begin position="38"/>
        <end position="56"/>
    </location>
</feature>
<dbReference type="EMBL" id="VCQU01000004">
    <property type="protein sequence ID" value="NMN95967.1"/>
    <property type="molecule type" value="Genomic_DNA"/>
</dbReference>
<keyword evidence="1" id="KW-1133">Transmembrane helix</keyword>